<evidence type="ECO:0000256" key="1">
    <source>
        <dbReference type="SAM" id="MobiDB-lite"/>
    </source>
</evidence>
<accession>A0ABT7L8E7</accession>
<feature type="region of interest" description="Disordered" evidence="1">
    <location>
        <begin position="26"/>
        <end position="70"/>
    </location>
</feature>
<dbReference type="InterPro" id="IPR036465">
    <property type="entry name" value="vWFA_dom_sf"/>
</dbReference>
<sequence>MRNSFRSLLTSLILIFFLVACNSNETTESKDQNNSTEETSVEKAEASVDDNEDEKEEPKVASQPQMEDVPPVPFTLEEAVNYPLVGQFSGKKFTEQEDAAKKILNQFPPLTKDSSTEEIEYGKQYLLSLFKENITMVDVPINQWESMIFGDPTGETDTLKPKENYNVALLLDASGSMANYEHDYTRMELAKEAIQQFVEDLPKTANVALYVYGHVGSGSDEDKTKSCSTIDEVYPLANYSTDEFTEALHQFDPAGWTPMAGAIKKVQEDFKELHEEQNSNVVYIVSDGVETCDEDPVKSIESLADSDINPLVNIIGYQVDNEGLVQLREMAEASDGRYVNATSQEDIITEFEQTSNMAGLWADWHNDAQRNISNLFNNISSQLSNWYNDEQEKLTRETNNLFKSIGYLKDKEIIDSDIYYEFIGMADDSSSGVRRDITDLYQELNGMNIDELWDNRKEVTNRYSNR</sequence>
<gene>
    <name evidence="4" type="ORF">QQS35_17005</name>
</gene>
<dbReference type="RefSeq" id="WP_285933422.1">
    <property type="nucleotide sequence ID" value="NZ_JASTZU010000057.1"/>
</dbReference>
<keyword evidence="5" id="KW-1185">Reference proteome</keyword>
<feature type="domain" description="VWFA" evidence="3">
    <location>
        <begin position="166"/>
        <end position="357"/>
    </location>
</feature>
<proteinExistence type="predicted"/>
<feature type="signal peptide" evidence="2">
    <location>
        <begin position="1"/>
        <end position="22"/>
    </location>
</feature>
<organism evidence="4 5">
    <name type="scientific">Aquibacillus rhizosphaerae</name>
    <dbReference type="NCBI Taxonomy" id="3051431"/>
    <lineage>
        <taxon>Bacteria</taxon>
        <taxon>Bacillati</taxon>
        <taxon>Bacillota</taxon>
        <taxon>Bacilli</taxon>
        <taxon>Bacillales</taxon>
        <taxon>Bacillaceae</taxon>
        <taxon>Aquibacillus</taxon>
    </lineage>
</organism>
<dbReference type="Proteomes" id="UP001235343">
    <property type="component" value="Unassembled WGS sequence"/>
</dbReference>
<dbReference type="InterPro" id="IPR002035">
    <property type="entry name" value="VWF_A"/>
</dbReference>
<dbReference type="SMART" id="SM00327">
    <property type="entry name" value="VWA"/>
    <property type="match status" value="1"/>
</dbReference>
<keyword evidence="2" id="KW-0732">Signal</keyword>
<feature type="chain" id="PRO_5045801563" evidence="2">
    <location>
        <begin position="23"/>
        <end position="466"/>
    </location>
</feature>
<dbReference type="PROSITE" id="PS50234">
    <property type="entry name" value="VWFA"/>
    <property type="match status" value="1"/>
</dbReference>
<reference evidence="4 5" key="1">
    <citation type="submission" date="2023-06" db="EMBL/GenBank/DDBJ databases">
        <title>Aquibacillus rhizosphaerae LR5S19.</title>
        <authorList>
            <person name="Sun J.-Q."/>
        </authorList>
    </citation>
    <scope>NUCLEOTIDE SEQUENCE [LARGE SCALE GENOMIC DNA]</scope>
    <source>
        <strain evidence="4 5">LR5S19</strain>
    </source>
</reference>
<dbReference type="EMBL" id="JASTZU010000057">
    <property type="protein sequence ID" value="MDL4842139.1"/>
    <property type="molecule type" value="Genomic_DNA"/>
</dbReference>
<dbReference type="PROSITE" id="PS51257">
    <property type="entry name" value="PROKAR_LIPOPROTEIN"/>
    <property type="match status" value="1"/>
</dbReference>
<evidence type="ECO:0000313" key="5">
    <source>
        <dbReference type="Proteomes" id="UP001235343"/>
    </source>
</evidence>
<dbReference type="SUPFAM" id="SSF53300">
    <property type="entry name" value="vWA-like"/>
    <property type="match status" value="1"/>
</dbReference>
<name>A0ABT7L8E7_9BACI</name>
<evidence type="ECO:0000256" key="2">
    <source>
        <dbReference type="SAM" id="SignalP"/>
    </source>
</evidence>
<dbReference type="Pfam" id="PF00092">
    <property type="entry name" value="VWA"/>
    <property type="match status" value="1"/>
</dbReference>
<evidence type="ECO:0000259" key="3">
    <source>
        <dbReference type="PROSITE" id="PS50234"/>
    </source>
</evidence>
<evidence type="ECO:0000313" key="4">
    <source>
        <dbReference type="EMBL" id="MDL4842139.1"/>
    </source>
</evidence>
<feature type="compositionally biased region" description="Polar residues" evidence="1">
    <location>
        <begin position="26"/>
        <end position="38"/>
    </location>
</feature>
<protein>
    <submittedName>
        <fullName evidence="4">VWA domain-containing protein</fullName>
    </submittedName>
</protein>
<dbReference type="Gene3D" id="3.40.50.410">
    <property type="entry name" value="von Willebrand factor, type A domain"/>
    <property type="match status" value="1"/>
</dbReference>
<comment type="caution">
    <text evidence="4">The sequence shown here is derived from an EMBL/GenBank/DDBJ whole genome shotgun (WGS) entry which is preliminary data.</text>
</comment>